<keyword evidence="7" id="KW-0053">Apoptosis</keyword>
<feature type="region of interest" description="Disordered" evidence="12">
    <location>
        <begin position="627"/>
        <end position="713"/>
    </location>
</feature>
<evidence type="ECO:0000256" key="8">
    <source>
        <dbReference type="ARBA" id="ARBA00022853"/>
    </source>
</evidence>
<evidence type="ECO:0000256" key="7">
    <source>
        <dbReference type="ARBA" id="ARBA00022703"/>
    </source>
</evidence>
<dbReference type="PANTHER" id="PTHR15204">
    <property type="entry name" value="LARGE PROLINE-RICH PROTEIN BAG6"/>
    <property type="match status" value="1"/>
</dbReference>
<dbReference type="Pfam" id="PF00240">
    <property type="entry name" value="ubiquitin"/>
    <property type="match status" value="1"/>
</dbReference>
<feature type="compositionally biased region" description="Acidic residues" evidence="12">
    <location>
        <begin position="1189"/>
        <end position="1201"/>
    </location>
</feature>
<reference evidence="14" key="1">
    <citation type="journal article" date="2023" name="Mol. Biol. Evol.">
        <title>Third-Generation Sequencing Reveals the Adaptive Role of the Epigenome in Three Deep-Sea Polychaetes.</title>
        <authorList>
            <person name="Perez M."/>
            <person name="Aroh O."/>
            <person name="Sun Y."/>
            <person name="Lan Y."/>
            <person name="Juniper S.K."/>
            <person name="Young C.R."/>
            <person name="Angers B."/>
            <person name="Qian P.Y."/>
        </authorList>
    </citation>
    <scope>NUCLEOTIDE SEQUENCE</scope>
    <source>
        <strain evidence="14">R07B-5</strain>
    </source>
</reference>
<dbReference type="GO" id="GO:0036503">
    <property type="term" value="P:ERAD pathway"/>
    <property type="evidence" value="ECO:0007669"/>
    <property type="project" value="TreeGrafter"/>
</dbReference>
<dbReference type="InterPro" id="IPR021925">
    <property type="entry name" value="BAG6"/>
</dbReference>
<evidence type="ECO:0000259" key="13">
    <source>
        <dbReference type="PROSITE" id="PS50053"/>
    </source>
</evidence>
<feature type="compositionally biased region" description="Low complexity" evidence="12">
    <location>
        <begin position="634"/>
        <end position="686"/>
    </location>
</feature>
<feature type="region of interest" description="Disordered" evidence="12">
    <location>
        <begin position="846"/>
        <end position="879"/>
    </location>
</feature>
<evidence type="ECO:0000313" key="15">
    <source>
        <dbReference type="Proteomes" id="UP001209878"/>
    </source>
</evidence>
<evidence type="ECO:0000256" key="10">
    <source>
        <dbReference type="ARBA" id="ARBA00023242"/>
    </source>
</evidence>
<feature type="compositionally biased region" description="Polar residues" evidence="12">
    <location>
        <begin position="445"/>
        <end position="455"/>
    </location>
</feature>
<dbReference type="PANTHER" id="PTHR15204:SF0">
    <property type="entry name" value="LARGE PROLINE-RICH PROTEIN BAG6"/>
    <property type="match status" value="1"/>
</dbReference>
<dbReference type="Proteomes" id="UP001209878">
    <property type="component" value="Unassembled WGS sequence"/>
</dbReference>
<keyword evidence="5" id="KW-0963">Cytoplasm</keyword>
<evidence type="ECO:0000256" key="4">
    <source>
        <dbReference type="ARBA" id="ARBA00022448"/>
    </source>
</evidence>
<dbReference type="GO" id="GO:0006915">
    <property type="term" value="P:apoptotic process"/>
    <property type="evidence" value="ECO:0007669"/>
    <property type="project" value="UniProtKB-KW"/>
</dbReference>
<dbReference type="EMBL" id="JAODUO010000815">
    <property type="protein sequence ID" value="KAK2174265.1"/>
    <property type="molecule type" value="Genomic_DNA"/>
</dbReference>
<keyword evidence="10" id="KW-0539">Nucleus</keyword>
<feature type="region of interest" description="Disordered" evidence="12">
    <location>
        <begin position="1176"/>
        <end position="1227"/>
    </location>
</feature>
<feature type="region of interest" description="Disordered" evidence="12">
    <location>
        <begin position="528"/>
        <end position="573"/>
    </location>
</feature>
<evidence type="ECO:0000256" key="6">
    <source>
        <dbReference type="ARBA" id="ARBA00022525"/>
    </source>
</evidence>
<dbReference type="GO" id="GO:0051787">
    <property type="term" value="F:misfolded protein binding"/>
    <property type="evidence" value="ECO:0007669"/>
    <property type="project" value="TreeGrafter"/>
</dbReference>
<dbReference type="GO" id="GO:0071818">
    <property type="term" value="C:BAT3 complex"/>
    <property type="evidence" value="ECO:0007669"/>
    <property type="project" value="TreeGrafter"/>
</dbReference>
<keyword evidence="15" id="KW-1185">Reference proteome</keyword>
<dbReference type="Pfam" id="PF12057">
    <property type="entry name" value="BAG6"/>
    <property type="match status" value="2"/>
</dbReference>
<dbReference type="GO" id="GO:0005634">
    <property type="term" value="C:nucleus"/>
    <property type="evidence" value="ECO:0007669"/>
    <property type="project" value="UniProtKB-SubCell"/>
</dbReference>
<dbReference type="PROSITE" id="PS50053">
    <property type="entry name" value="UBIQUITIN_2"/>
    <property type="match status" value="1"/>
</dbReference>
<evidence type="ECO:0000256" key="9">
    <source>
        <dbReference type="ARBA" id="ARBA00023186"/>
    </source>
</evidence>
<name>A0AAD9NLC4_RIDPI</name>
<protein>
    <recommendedName>
        <fullName evidence="11">BCL2-associated athanogene 6</fullName>
    </recommendedName>
</protein>
<proteinExistence type="predicted"/>
<feature type="domain" description="Ubiquitin-like" evidence="13">
    <location>
        <begin position="2"/>
        <end position="63"/>
    </location>
</feature>
<dbReference type="SMART" id="SM00213">
    <property type="entry name" value="UBQ"/>
    <property type="match status" value="1"/>
</dbReference>
<feature type="compositionally biased region" description="Polar residues" evidence="12">
    <location>
        <begin position="245"/>
        <end position="262"/>
    </location>
</feature>
<keyword evidence="6" id="KW-0964">Secreted</keyword>
<dbReference type="CDD" id="cd01809">
    <property type="entry name" value="Ubl_BAG6"/>
    <property type="match status" value="1"/>
</dbReference>
<accession>A0AAD9NLC4</accession>
<feature type="region of interest" description="Disordered" evidence="12">
    <location>
        <begin position="761"/>
        <end position="809"/>
    </location>
</feature>
<evidence type="ECO:0000256" key="3">
    <source>
        <dbReference type="ARBA" id="ARBA00004550"/>
    </source>
</evidence>
<feature type="compositionally biased region" description="Polar residues" evidence="12">
    <location>
        <begin position="846"/>
        <end position="859"/>
    </location>
</feature>
<evidence type="ECO:0000256" key="1">
    <source>
        <dbReference type="ARBA" id="ARBA00004123"/>
    </source>
</evidence>
<feature type="region of interest" description="Disordered" evidence="12">
    <location>
        <begin position="203"/>
        <end position="270"/>
    </location>
</feature>
<dbReference type="GO" id="GO:0031593">
    <property type="term" value="F:polyubiquitin modification-dependent protein binding"/>
    <property type="evidence" value="ECO:0007669"/>
    <property type="project" value="TreeGrafter"/>
</dbReference>
<dbReference type="GO" id="GO:0006325">
    <property type="term" value="P:chromatin organization"/>
    <property type="evidence" value="ECO:0007669"/>
    <property type="project" value="UniProtKB-KW"/>
</dbReference>
<feature type="compositionally biased region" description="Polar residues" evidence="12">
    <location>
        <begin position="535"/>
        <end position="549"/>
    </location>
</feature>
<evidence type="ECO:0000256" key="12">
    <source>
        <dbReference type="SAM" id="MobiDB-lite"/>
    </source>
</evidence>
<keyword evidence="9" id="KW-0143">Chaperone</keyword>
<evidence type="ECO:0000256" key="11">
    <source>
        <dbReference type="ARBA" id="ARBA00030033"/>
    </source>
</evidence>
<keyword evidence="8" id="KW-0156">Chromatin regulator</keyword>
<sequence length="1294" mass="137800">MLDVTVKTLDGKNRSFSVPDDILVRDFKLKIASSVEITADTQRLIFQGRVLQDDKKLNDYDVNGKTLHIVQRPPPLAPPTAGLAGRSTAAPPPSTTAFNGGRRTMSGQVSTSANVVVGSVGIPHDAIDPAQIQNAVQQALTASGLVAPGQNVLVQTRGDGSSVDVRINLGPAMIESESQNRLNTVRRMLDGAIRILNRLENPEAAATNTAPMDTSPTGTSTGSPDVGSPMDTSSATPPPDGRDATATSPPGGNTAGPSTTPPDGSAVPDGRPGVSAGYWYWCSKQTTSVAVISRHPAPPALAELLSVLFDVNRRLQPYLENYRDILQRDPAFTAEESDEMRAKQVEVSNGVCLLCIIFPSTFCHQESDEMRARQVEVDRVAEVMHFISHAYHSITDIMVNLAQPPPRQLRAGPVTLPTGAFMHHIAPQAHAHLNVIRPNPIPASSAESTSTAMPRSSTSDSPSNVSNSAVSSSGVDSTTQTSGSRPTPATEGHPPPPMGMPTNGQPYVFMEVGPQSVSISSVTSHVVTDAPTPPTMTQNAPPTTTSNVPTSAQANTQQTNTTQSNQAGQPHARTMPRVPTLSGIMGGMPSFMPPDILQNIIHMATNAAARTHAGQSGHHVIIVTQEGDTSPTETVSASTNTSTSVTSSASSASTSTRPSGGADTATPSTSSTAAPSASGTTATAGTNGREPHRATLLFPGPPGGHGMFRPPGAELVEPVDPYLPCQSRFFLGRRQPEGAHPPAQDGVGGMVTNLLNSVFSQHQHAHAHAMSHQHQHQHQQQHQQSSGPTPQGRPEQAGRVPPPPQATNPFASLLQSIVRQPVPAGAAPRAPGAGPFRVQFQNVPQAPTFNNSTANQTAPAASHGTAPPRPQAPGPGNAVLSDEIFGQLVQGIGSHLSQAASGQQSTQTIADFLHNLGQGFNISAGEGMVSDLFMTVSQHLTFVDLMMVFFGNPQPLQALRTPLQQFLQDHVLHGNQPTVENIDQAVANILDDMKEDIAATAADVTPRDDIDFNMTLTRFIRQQLTITIRMIVNVPGDNQHFGRDLWERLRRVIHEFVVLSQHCLEGGTEAMERMVQSRLAVIASDVTPLTQQWMSSMTLQQLRQLLPSITIGTDDIMHYVVRRTAESSEPTQAANSSVGVSGMAQHDNASQFNTDMSNMSSQTEVGGRALRQVMETEPQAAAVSKPAVEDEDTLGEDLEKEDEPRPPRPNIPRQVLDHLPPPPTKDSDEIAVVLGSEDWHRAVPSDWVPVITRDVRHQARQSHTVHQAGFSEAYIAGMPAKRRKASVLITNSLS</sequence>
<dbReference type="GO" id="GO:0005576">
    <property type="term" value="C:extracellular region"/>
    <property type="evidence" value="ECO:0007669"/>
    <property type="project" value="UniProtKB-SubCell"/>
</dbReference>
<feature type="compositionally biased region" description="Low complexity" evidence="12">
    <location>
        <begin position="550"/>
        <end position="567"/>
    </location>
</feature>
<dbReference type="Gene3D" id="3.10.20.90">
    <property type="entry name" value="Phosphatidylinositol 3-kinase Catalytic Subunit, Chain A, domain 1"/>
    <property type="match status" value="1"/>
</dbReference>
<organism evidence="14 15">
    <name type="scientific">Ridgeia piscesae</name>
    <name type="common">Tubeworm</name>
    <dbReference type="NCBI Taxonomy" id="27915"/>
    <lineage>
        <taxon>Eukaryota</taxon>
        <taxon>Metazoa</taxon>
        <taxon>Spiralia</taxon>
        <taxon>Lophotrochozoa</taxon>
        <taxon>Annelida</taxon>
        <taxon>Polychaeta</taxon>
        <taxon>Sedentaria</taxon>
        <taxon>Canalipalpata</taxon>
        <taxon>Sabellida</taxon>
        <taxon>Siboglinidae</taxon>
        <taxon>Ridgeia</taxon>
    </lineage>
</organism>
<feature type="region of interest" description="Disordered" evidence="12">
    <location>
        <begin position="72"/>
        <end position="102"/>
    </location>
</feature>
<gene>
    <name evidence="14" type="ORF">NP493_815g02020</name>
</gene>
<feature type="compositionally biased region" description="Low complexity" evidence="12">
    <location>
        <begin position="211"/>
        <end position="229"/>
    </location>
</feature>
<dbReference type="InterPro" id="IPR000626">
    <property type="entry name" value="Ubiquitin-like_dom"/>
</dbReference>
<evidence type="ECO:0000256" key="5">
    <source>
        <dbReference type="ARBA" id="ARBA00022490"/>
    </source>
</evidence>
<comment type="subcellular location">
    <subcellularLocation>
        <location evidence="2">Cytoplasm</location>
        <location evidence="2">Cytosol</location>
    </subcellularLocation>
    <subcellularLocation>
        <location evidence="1">Nucleus</location>
    </subcellularLocation>
    <subcellularLocation>
        <location evidence="3">Secreted</location>
        <location evidence="3">Extracellular exosome</location>
    </subcellularLocation>
</comment>
<feature type="compositionally biased region" description="Low complexity" evidence="12">
    <location>
        <begin position="456"/>
        <end position="479"/>
    </location>
</feature>
<dbReference type="InterPro" id="IPR029071">
    <property type="entry name" value="Ubiquitin-like_domsf"/>
</dbReference>
<comment type="caution">
    <text evidence="14">The sequence shown here is derived from an EMBL/GenBank/DDBJ whole genome shotgun (WGS) entry which is preliminary data.</text>
</comment>
<feature type="compositionally biased region" description="Basic residues" evidence="12">
    <location>
        <begin position="763"/>
        <end position="779"/>
    </location>
</feature>
<keyword evidence="4" id="KW-0813">Transport</keyword>
<evidence type="ECO:0000313" key="14">
    <source>
        <dbReference type="EMBL" id="KAK2174265.1"/>
    </source>
</evidence>
<dbReference type="SUPFAM" id="SSF54236">
    <property type="entry name" value="Ubiquitin-like"/>
    <property type="match status" value="1"/>
</dbReference>
<feature type="region of interest" description="Disordered" evidence="12">
    <location>
        <begin position="438"/>
        <end position="508"/>
    </location>
</feature>
<evidence type="ECO:0000256" key="2">
    <source>
        <dbReference type="ARBA" id="ARBA00004514"/>
    </source>
</evidence>